<evidence type="ECO:0000313" key="2">
    <source>
        <dbReference type="EMBL" id="CAH1966125.1"/>
    </source>
</evidence>
<protein>
    <submittedName>
        <fullName evidence="2">Uncharacterized protein</fullName>
    </submittedName>
</protein>
<reference evidence="2" key="1">
    <citation type="submission" date="2022-03" db="EMBL/GenBank/DDBJ databases">
        <authorList>
            <person name="Sayadi A."/>
        </authorList>
    </citation>
    <scope>NUCLEOTIDE SEQUENCE</scope>
</reference>
<feature type="region of interest" description="Disordered" evidence="1">
    <location>
        <begin position="53"/>
        <end position="72"/>
    </location>
</feature>
<dbReference type="AlphaFoldDB" id="A0A9P0K2I5"/>
<sequence length="138" mass="15022">MNSRTLKMIQLVAPKKSEGTPKAGIQNQEKRSLSTSFTPNAKQKIGEAITEEYVQEDDGGSTTSNNQAHNVPKIPSSARSIAQMMQNSITQQPPLFLMPSESSTYILQNNSVTIEEFPSNEILKINSPAVVELNGGDT</sequence>
<gene>
    <name evidence="2" type="ORF">ACAOBT_LOCUS6679</name>
</gene>
<proteinExistence type="predicted"/>
<accession>A0A9P0K2I5</accession>
<dbReference type="EMBL" id="CAKOFQ010006730">
    <property type="protein sequence ID" value="CAH1966125.1"/>
    <property type="molecule type" value="Genomic_DNA"/>
</dbReference>
<comment type="caution">
    <text evidence="2">The sequence shown here is derived from an EMBL/GenBank/DDBJ whole genome shotgun (WGS) entry which is preliminary data.</text>
</comment>
<dbReference type="Proteomes" id="UP001152888">
    <property type="component" value="Unassembled WGS sequence"/>
</dbReference>
<evidence type="ECO:0000313" key="3">
    <source>
        <dbReference type="Proteomes" id="UP001152888"/>
    </source>
</evidence>
<keyword evidence="3" id="KW-1185">Reference proteome</keyword>
<organism evidence="2 3">
    <name type="scientific">Acanthoscelides obtectus</name>
    <name type="common">Bean weevil</name>
    <name type="synonym">Bruchus obtectus</name>
    <dbReference type="NCBI Taxonomy" id="200917"/>
    <lineage>
        <taxon>Eukaryota</taxon>
        <taxon>Metazoa</taxon>
        <taxon>Ecdysozoa</taxon>
        <taxon>Arthropoda</taxon>
        <taxon>Hexapoda</taxon>
        <taxon>Insecta</taxon>
        <taxon>Pterygota</taxon>
        <taxon>Neoptera</taxon>
        <taxon>Endopterygota</taxon>
        <taxon>Coleoptera</taxon>
        <taxon>Polyphaga</taxon>
        <taxon>Cucujiformia</taxon>
        <taxon>Chrysomeloidea</taxon>
        <taxon>Chrysomelidae</taxon>
        <taxon>Bruchinae</taxon>
        <taxon>Bruchini</taxon>
        <taxon>Acanthoscelides</taxon>
    </lineage>
</organism>
<feature type="compositionally biased region" description="Polar residues" evidence="1">
    <location>
        <begin position="60"/>
        <end position="69"/>
    </location>
</feature>
<feature type="region of interest" description="Disordered" evidence="1">
    <location>
        <begin position="1"/>
        <end position="48"/>
    </location>
</feature>
<evidence type="ECO:0000256" key="1">
    <source>
        <dbReference type="SAM" id="MobiDB-lite"/>
    </source>
</evidence>
<name>A0A9P0K2I5_ACAOB</name>